<organism evidence="3 4">
    <name type="scientific">Rheinheimera muenzenbergensis</name>
    <dbReference type="NCBI Taxonomy" id="1193628"/>
    <lineage>
        <taxon>Bacteria</taxon>
        <taxon>Pseudomonadati</taxon>
        <taxon>Pseudomonadota</taxon>
        <taxon>Gammaproteobacteria</taxon>
        <taxon>Chromatiales</taxon>
        <taxon>Chromatiaceae</taxon>
        <taxon>Rheinheimera</taxon>
    </lineage>
</organism>
<comment type="caution">
    <text evidence="3">The sequence shown here is derived from an EMBL/GenBank/DDBJ whole genome shotgun (WGS) entry which is preliminary data.</text>
</comment>
<sequence>MTNTHADKTQKNKSQSVANGINQMQSVGESTFQFVDNRTETIAQKKLQEMANISRQTKQVAQLQAVAGKHSVQQQPFIQKKNNNTGLPDTLKTGIENLSGYSMDDVKVHYHSDKPAQLQAHAFAQGTDIHIASGQEKHLPHETWHVVQQKQGRVKPTSQLKQKVNINDDISLENEADIMGAMAVSQRPQKPSNLVQAQPAAVVQAVFKDSADLRKERFMQLAQETYGIAEQQAQILYDHSGGNTLDPVTKLRTSSDQEETRALARDFVDKGTRGEHDDIVFYADIKFRNLAGLNAAKGHAGADDVFGKMSKLVDDSLNVLRGRYQVQGYRHEGSRFGFMVIGNKATLTKELIEAELKKAESEWKAKKGEMDIADIANPKRPEQKGVDMGFSVFEMKGSKAKAAEAVDSGAARLPADAGVSSKTAHDFQGDAPGTFKGAADARDDDFKLKGAELGLEAEQIAELYKIAGRSEKEALTGFDAAGDRIATLVKAKDYFNENYPSVLAGYVEVDVRNLGGLNDNLTRGDSDNVFRFMSDTTDKHMRSLKADVISFRHGGDEFSFVVVGQLATITIQNVETVLTEAETAVAAYVTHKKIRQQQGQDVTIDGVEQAEISLLNEHKLPEKFKEPFRQKNIMRKDGEIETNTENKLWRVIGQETYWLIANRDTHFSVYNIPRELTLSEILHSKNTEEKPRHPGTGIVWGTSAILREDTSPIDVVARADLQVEHKKK</sequence>
<feature type="coiled-coil region" evidence="1">
    <location>
        <begin position="342"/>
        <end position="369"/>
    </location>
</feature>
<name>A0ABU8C166_9GAMM</name>
<dbReference type="Pfam" id="PF13699">
    <property type="entry name" value="eCIS_core"/>
    <property type="match status" value="1"/>
</dbReference>
<evidence type="ECO:0000259" key="2">
    <source>
        <dbReference type="Pfam" id="PF13699"/>
    </source>
</evidence>
<protein>
    <submittedName>
        <fullName evidence="3">DUF4157 domain-containing protein</fullName>
    </submittedName>
</protein>
<keyword evidence="4" id="KW-1185">Reference proteome</keyword>
<evidence type="ECO:0000313" key="3">
    <source>
        <dbReference type="EMBL" id="MEH8015662.1"/>
    </source>
</evidence>
<dbReference type="InterPro" id="IPR025295">
    <property type="entry name" value="eCIS_core_dom"/>
</dbReference>
<evidence type="ECO:0000256" key="1">
    <source>
        <dbReference type="SAM" id="Coils"/>
    </source>
</evidence>
<accession>A0ABU8C166</accession>
<gene>
    <name evidence="3" type="ORF">MN202_00320</name>
</gene>
<dbReference type="RefSeq" id="WP_335734085.1">
    <property type="nucleotide sequence ID" value="NZ_JALAAR010000001.1"/>
</dbReference>
<keyword evidence="1" id="KW-0175">Coiled coil</keyword>
<feature type="domain" description="eCIS core" evidence="2">
    <location>
        <begin position="87"/>
        <end position="152"/>
    </location>
</feature>
<reference evidence="3 4" key="1">
    <citation type="journal article" date="2023" name="Ecotoxicol. Environ. Saf.">
        <title>Mercury remediation potential of mercury-resistant strain Rheinheimera metallidurans sp. nov. isolated from a municipal waste dumping site.</title>
        <authorList>
            <person name="Yadav V."/>
            <person name="Manjhi A."/>
            <person name="Vadakedath N."/>
        </authorList>
    </citation>
    <scope>NUCLEOTIDE SEQUENCE [LARGE SCALE GENOMIC DNA]</scope>
    <source>
        <strain evidence="3 4">E-49</strain>
    </source>
</reference>
<dbReference type="Proteomes" id="UP001375382">
    <property type="component" value="Unassembled WGS sequence"/>
</dbReference>
<dbReference type="EMBL" id="JALAAR010000001">
    <property type="protein sequence ID" value="MEH8015662.1"/>
    <property type="molecule type" value="Genomic_DNA"/>
</dbReference>
<proteinExistence type="predicted"/>
<evidence type="ECO:0000313" key="4">
    <source>
        <dbReference type="Proteomes" id="UP001375382"/>
    </source>
</evidence>